<dbReference type="Proteomes" id="UP001159364">
    <property type="component" value="Linkage Group LG11"/>
</dbReference>
<proteinExistence type="inferred from homology"/>
<evidence type="ECO:0000256" key="7">
    <source>
        <dbReference type="ARBA" id="ARBA00022723"/>
    </source>
</evidence>
<name>A0AAV8SGD0_9ROSI</name>
<evidence type="ECO:0000256" key="6">
    <source>
        <dbReference type="ARBA" id="ARBA00022692"/>
    </source>
</evidence>
<comment type="pathway">
    <text evidence="3">Protein modification; protein ubiquitination.</text>
</comment>
<evidence type="ECO:0000313" key="18">
    <source>
        <dbReference type="Proteomes" id="UP001159364"/>
    </source>
</evidence>
<keyword evidence="10" id="KW-0862">Zinc</keyword>
<keyword evidence="7" id="KW-0479">Metal-binding</keyword>
<organism evidence="17 18">
    <name type="scientific">Erythroxylum novogranatense</name>
    <dbReference type="NCBI Taxonomy" id="1862640"/>
    <lineage>
        <taxon>Eukaryota</taxon>
        <taxon>Viridiplantae</taxon>
        <taxon>Streptophyta</taxon>
        <taxon>Embryophyta</taxon>
        <taxon>Tracheophyta</taxon>
        <taxon>Spermatophyta</taxon>
        <taxon>Magnoliopsida</taxon>
        <taxon>eudicotyledons</taxon>
        <taxon>Gunneridae</taxon>
        <taxon>Pentapetalae</taxon>
        <taxon>rosids</taxon>
        <taxon>fabids</taxon>
        <taxon>Malpighiales</taxon>
        <taxon>Erythroxylaceae</taxon>
        <taxon>Erythroxylum</taxon>
    </lineage>
</organism>
<evidence type="ECO:0000256" key="12">
    <source>
        <dbReference type="ARBA" id="ARBA00023136"/>
    </source>
</evidence>
<keyword evidence="5" id="KW-0808">Transferase</keyword>
<dbReference type="EMBL" id="JAIWQS010000011">
    <property type="protein sequence ID" value="KAJ8751079.1"/>
    <property type="molecule type" value="Genomic_DNA"/>
</dbReference>
<dbReference type="PROSITE" id="PS50089">
    <property type="entry name" value="ZF_RING_2"/>
    <property type="match status" value="1"/>
</dbReference>
<evidence type="ECO:0000256" key="11">
    <source>
        <dbReference type="ARBA" id="ARBA00022989"/>
    </source>
</evidence>
<evidence type="ECO:0000256" key="5">
    <source>
        <dbReference type="ARBA" id="ARBA00022679"/>
    </source>
</evidence>
<accession>A0AAV8SGD0</accession>
<evidence type="ECO:0000256" key="13">
    <source>
        <dbReference type="ARBA" id="ARBA00024209"/>
    </source>
</evidence>
<dbReference type="GO" id="GO:0016020">
    <property type="term" value="C:membrane"/>
    <property type="evidence" value="ECO:0007669"/>
    <property type="project" value="UniProtKB-SubCell"/>
</dbReference>
<feature type="transmembrane region" description="Helical" evidence="15">
    <location>
        <begin position="16"/>
        <end position="36"/>
    </location>
</feature>
<dbReference type="GO" id="GO:0016567">
    <property type="term" value="P:protein ubiquitination"/>
    <property type="evidence" value="ECO:0007669"/>
    <property type="project" value="InterPro"/>
</dbReference>
<comment type="similarity">
    <text evidence="13">Belongs to the RING-type zinc finger family. ATL subfamily.</text>
</comment>
<keyword evidence="8 14" id="KW-0863">Zinc-finger</keyword>
<reference evidence="17 18" key="1">
    <citation type="submission" date="2021-09" db="EMBL/GenBank/DDBJ databases">
        <title>Genomic insights and catalytic innovation underlie evolution of tropane alkaloids biosynthesis.</title>
        <authorList>
            <person name="Wang Y.-J."/>
            <person name="Tian T."/>
            <person name="Huang J.-P."/>
            <person name="Huang S.-X."/>
        </authorList>
    </citation>
    <scope>NUCLEOTIDE SEQUENCE [LARGE SCALE GENOMIC DNA]</scope>
    <source>
        <strain evidence="17">KIB-2018</strain>
        <tissue evidence="17">Leaf</tissue>
    </source>
</reference>
<comment type="catalytic activity">
    <reaction evidence="1">
        <text>S-ubiquitinyl-[E2 ubiquitin-conjugating enzyme]-L-cysteine + [acceptor protein]-L-lysine = [E2 ubiquitin-conjugating enzyme]-L-cysteine + N(6)-ubiquitinyl-[acceptor protein]-L-lysine.</text>
        <dbReference type="EC" id="2.3.2.27"/>
    </reaction>
</comment>
<comment type="subcellular location">
    <subcellularLocation>
        <location evidence="2">Membrane</location>
        <topology evidence="2">Single-pass membrane protein</topology>
    </subcellularLocation>
</comment>
<keyword evidence="11 15" id="KW-1133">Transmembrane helix</keyword>
<evidence type="ECO:0000256" key="14">
    <source>
        <dbReference type="PROSITE-ProRule" id="PRU00175"/>
    </source>
</evidence>
<dbReference type="GO" id="GO:0008270">
    <property type="term" value="F:zinc ion binding"/>
    <property type="evidence" value="ECO:0007669"/>
    <property type="project" value="UniProtKB-KW"/>
</dbReference>
<evidence type="ECO:0000256" key="4">
    <source>
        <dbReference type="ARBA" id="ARBA00012483"/>
    </source>
</evidence>
<feature type="domain" description="RING-type" evidence="16">
    <location>
        <begin position="95"/>
        <end position="137"/>
    </location>
</feature>
<dbReference type="EC" id="2.3.2.27" evidence="4"/>
<sequence length="256" mass="28383">MADYDNSTMVDINSRIMGLAMIILFLVVISILFHLFPEWFKCVIITEEEPFRPRQRLVFSSTRHEPVKKGLDPSILRCIPLVVFQSNDCKDRLDCAVCLSEVLPGEEARFLPKCNHGFHIDCIDMWLQFHSTCPLCRNSLAPSTTQLASHNNSNHLGDESQISEEIFSSVCPPDQSSNDTNVFSVDHSQVIVSDNGCACLNEHISTVSPLLPPPLSSPSSPCFCCSSSSTTTITASVGTRHLADEKIVIDVPMQTR</sequence>
<dbReference type="AlphaFoldDB" id="A0AAV8SGD0"/>
<keyword evidence="12 15" id="KW-0472">Membrane</keyword>
<dbReference type="Gene3D" id="3.30.40.10">
    <property type="entry name" value="Zinc/RING finger domain, C3HC4 (zinc finger)"/>
    <property type="match status" value="1"/>
</dbReference>
<evidence type="ECO:0000256" key="10">
    <source>
        <dbReference type="ARBA" id="ARBA00022833"/>
    </source>
</evidence>
<dbReference type="PANTHER" id="PTHR46913">
    <property type="entry name" value="RING-H2 FINGER PROTEIN ATL16"/>
    <property type="match status" value="1"/>
</dbReference>
<dbReference type="GO" id="GO:0061630">
    <property type="term" value="F:ubiquitin protein ligase activity"/>
    <property type="evidence" value="ECO:0007669"/>
    <property type="project" value="UniProtKB-EC"/>
</dbReference>
<evidence type="ECO:0000313" key="17">
    <source>
        <dbReference type="EMBL" id="KAJ8751079.1"/>
    </source>
</evidence>
<keyword evidence="6 15" id="KW-0812">Transmembrane</keyword>
<dbReference type="SMART" id="SM00184">
    <property type="entry name" value="RING"/>
    <property type="match status" value="1"/>
</dbReference>
<keyword evidence="9" id="KW-0833">Ubl conjugation pathway</keyword>
<dbReference type="Pfam" id="PF13639">
    <property type="entry name" value="zf-RING_2"/>
    <property type="match status" value="1"/>
</dbReference>
<comment type="caution">
    <text evidence="17">The sequence shown here is derived from an EMBL/GenBank/DDBJ whole genome shotgun (WGS) entry which is preliminary data.</text>
</comment>
<evidence type="ECO:0000256" key="1">
    <source>
        <dbReference type="ARBA" id="ARBA00000900"/>
    </source>
</evidence>
<evidence type="ECO:0000256" key="2">
    <source>
        <dbReference type="ARBA" id="ARBA00004167"/>
    </source>
</evidence>
<evidence type="ECO:0000259" key="16">
    <source>
        <dbReference type="PROSITE" id="PS50089"/>
    </source>
</evidence>
<protein>
    <recommendedName>
        <fullName evidence="4">RING-type E3 ubiquitin transferase</fullName>
        <ecNumber evidence="4">2.3.2.27</ecNumber>
    </recommendedName>
</protein>
<evidence type="ECO:0000256" key="15">
    <source>
        <dbReference type="SAM" id="Phobius"/>
    </source>
</evidence>
<dbReference type="CDD" id="cd16461">
    <property type="entry name" value="RING-H2_EL5-like"/>
    <property type="match status" value="1"/>
</dbReference>
<evidence type="ECO:0000256" key="8">
    <source>
        <dbReference type="ARBA" id="ARBA00022771"/>
    </source>
</evidence>
<dbReference type="PANTHER" id="PTHR46913:SF1">
    <property type="entry name" value="RING-H2 FINGER PROTEIN ATL16"/>
    <property type="match status" value="1"/>
</dbReference>
<keyword evidence="18" id="KW-1185">Reference proteome</keyword>
<dbReference type="InterPro" id="IPR013083">
    <property type="entry name" value="Znf_RING/FYVE/PHD"/>
</dbReference>
<gene>
    <name evidence="17" type="ORF">K2173_016260</name>
</gene>
<dbReference type="SUPFAM" id="SSF57850">
    <property type="entry name" value="RING/U-box"/>
    <property type="match status" value="1"/>
</dbReference>
<evidence type="ECO:0000256" key="9">
    <source>
        <dbReference type="ARBA" id="ARBA00022786"/>
    </source>
</evidence>
<dbReference type="InterPro" id="IPR001841">
    <property type="entry name" value="Znf_RING"/>
</dbReference>
<evidence type="ECO:0000256" key="3">
    <source>
        <dbReference type="ARBA" id="ARBA00004906"/>
    </source>
</evidence>
<dbReference type="InterPro" id="IPR044600">
    <property type="entry name" value="ATL1/ATL16-like"/>
</dbReference>